<feature type="region of interest" description="Disordered" evidence="1">
    <location>
        <begin position="1"/>
        <end position="27"/>
    </location>
</feature>
<comment type="caution">
    <text evidence="2">The sequence shown here is derived from an EMBL/GenBank/DDBJ whole genome shotgun (WGS) entry which is preliminary data.</text>
</comment>
<dbReference type="Proteomes" id="UP001196413">
    <property type="component" value="Unassembled WGS sequence"/>
</dbReference>
<proteinExistence type="predicted"/>
<dbReference type="AlphaFoldDB" id="A0AAD5MET7"/>
<gene>
    <name evidence="2" type="ORF">KIN20_015388</name>
</gene>
<organism evidence="2 3">
    <name type="scientific">Parelaphostrongylus tenuis</name>
    <name type="common">Meningeal worm</name>
    <dbReference type="NCBI Taxonomy" id="148309"/>
    <lineage>
        <taxon>Eukaryota</taxon>
        <taxon>Metazoa</taxon>
        <taxon>Ecdysozoa</taxon>
        <taxon>Nematoda</taxon>
        <taxon>Chromadorea</taxon>
        <taxon>Rhabditida</taxon>
        <taxon>Rhabditina</taxon>
        <taxon>Rhabditomorpha</taxon>
        <taxon>Strongyloidea</taxon>
        <taxon>Metastrongylidae</taxon>
        <taxon>Parelaphostrongylus</taxon>
    </lineage>
</organism>
<evidence type="ECO:0000256" key="1">
    <source>
        <dbReference type="SAM" id="MobiDB-lite"/>
    </source>
</evidence>
<accession>A0AAD5MET7</accession>
<keyword evidence="3" id="KW-1185">Reference proteome</keyword>
<name>A0AAD5MET7_PARTN</name>
<evidence type="ECO:0000313" key="3">
    <source>
        <dbReference type="Proteomes" id="UP001196413"/>
    </source>
</evidence>
<evidence type="ECO:0000313" key="2">
    <source>
        <dbReference type="EMBL" id="KAJ1357270.1"/>
    </source>
</evidence>
<dbReference type="EMBL" id="JAHQIW010003083">
    <property type="protein sequence ID" value="KAJ1357270.1"/>
    <property type="molecule type" value="Genomic_DNA"/>
</dbReference>
<reference evidence="2" key="1">
    <citation type="submission" date="2021-06" db="EMBL/GenBank/DDBJ databases">
        <title>Parelaphostrongylus tenuis whole genome reference sequence.</title>
        <authorList>
            <person name="Garwood T.J."/>
            <person name="Larsen P.A."/>
            <person name="Fountain-Jones N.M."/>
            <person name="Garbe J.R."/>
            <person name="Macchietto M.G."/>
            <person name="Kania S.A."/>
            <person name="Gerhold R.W."/>
            <person name="Richards J.E."/>
            <person name="Wolf T.M."/>
        </authorList>
    </citation>
    <scope>NUCLEOTIDE SEQUENCE</scope>
    <source>
        <strain evidence="2">MNPRO001-30</strain>
        <tissue evidence="2">Meninges</tissue>
    </source>
</reference>
<sequence length="110" mass="12436">MESKAEPAEQLTFRTGESEATEYCHQCERPKKRGQELRLRRVKLQQRKETSSLLQNSLLGDSSTLQKSPVKNSGRLMVSVASSPIIFPKVEDQAIVCVIAEVRLSDYTLR</sequence>
<protein>
    <submittedName>
        <fullName evidence="2">Uncharacterized protein</fullName>
    </submittedName>
</protein>